<feature type="region of interest" description="Disordered" evidence="1">
    <location>
        <begin position="1"/>
        <end position="67"/>
    </location>
</feature>
<keyword evidence="3" id="KW-1185">Reference proteome</keyword>
<dbReference type="Proteomes" id="UP000251561">
    <property type="component" value="Chromosome"/>
</dbReference>
<feature type="compositionally biased region" description="Polar residues" evidence="1">
    <location>
        <begin position="1"/>
        <end position="17"/>
    </location>
</feature>
<reference evidence="2 3" key="1">
    <citation type="submission" date="2018-06" db="EMBL/GenBank/DDBJ databases">
        <title>Genome sequencing of Flavobacterium.</title>
        <authorList>
            <person name="Baek M.-G."/>
            <person name="Yi H."/>
        </authorList>
    </citation>
    <scope>NUCLEOTIDE SEQUENCE [LARGE SCALE GENOMIC DNA]</scope>
    <source>
        <strain evidence="2 3">HYN0086</strain>
    </source>
</reference>
<evidence type="ECO:0000256" key="1">
    <source>
        <dbReference type="SAM" id="MobiDB-lite"/>
    </source>
</evidence>
<dbReference type="RefSeq" id="WP_113678558.1">
    <property type="nucleotide sequence ID" value="NZ_CP030261.1"/>
</dbReference>
<feature type="compositionally biased region" description="Basic and acidic residues" evidence="1">
    <location>
        <begin position="45"/>
        <end position="67"/>
    </location>
</feature>
<sequence length="67" mass="8028">MKANNQNQNITKNSDSANRTDRNDMRKHQYKDHDEVLTNDENYDVDTHKFKGEEPDFDDKLNNEEKK</sequence>
<dbReference type="OrthoDB" id="1366545at2"/>
<proteinExistence type="predicted"/>
<dbReference type="KEGG" id="ffl:HYN86_13800"/>
<protein>
    <submittedName>
        <fullName evidence="2">Uncharacterized protein</fullName>
    </submittedName>
</protein>
<name>A0A344LUL9_9FLAO</name>
<organism evidence="2 3">
    <name type="scientific">Flavobacterium fluviale</name>
    <dbReference type="NCBI Taxonomy" id="2249356"/>
    <lineage>
        <taxon>Bacteria</taxon>
        <taxon>Pseudomonadati</taxon>
        <taxon>Bacteroidota</taxon>
        <taxon>Flavobacteriia</taxon>
        <taxon>Flavobacteriales</taxon>
        <taxon>Flavobacteriaceae</taxon>
        <taxon>Flavobacterium</taxon>
    </lineage>
</organism>
<dbReference type="AlphaFoldDB" id="A0A344LUL9"/>
<evidence type="ECO:0000313" key="3">
    <source>
        <dbReference type="Proteomes" id="UP000251561"/>
    </source>
</evidence>
<evidence type="ECO:0000313" key="2">
    <source>
        <dbReference type="EMBL" id="AXB57611.1"/>
    </source>
</evidence>
<dbReference type="EMBL" id="CP030261">
    <property type="protein sequence ID" value="AXB57611.1"/>
    <property type="molecule type" value="Genomic_DNA"/>
</dbReference>
<gene>
    <name evidence="2" type="ORF">HYN86_13800</name>
</gene>
<accession>A0A344LUL9</accession>
<feature type="compositionally biased region" description="Basic and acidic residues" evidence="1">
    <location>
        <begin position="18"/>
        <end position="36"/>
    </location>
</feature>